<feature type="signal peptide" evidence="1">
    <location>
        <begin position="1"/>
        <end position="21"/>
    </location>
</feature>
<dbReference type="EMBL" id="AZHD01000017">
    <property type="protein sequence ID" value="OAA56328.1"/>
    <property type="molecule type" value="Genomic_DNA"/>
</dbReference>
<comment type="caution">
    <text evidence="2">The sequence shown here is derived from an EMBL/GenBank/DDBJ whole genome shotgun (WGS) entry which is preliminary data.</text>
</comment>
<accession>A0A167P5Z9</accession>
<organism evidence="2 3">
    <name type="scientific">Niveomyces insectorum RCEF 264</name>
    <dbReference type="NCBI Taxonomy" id="1081102"/>
    <lineage>
        <taxon>Eukaryota</taxon>
        <taxon>Fungi</taxon>
        <taxon>Dikarya</taxon>
        <taxon>Ascomycota</taxon>
        <taxon>Pezizomycotina</taxon>
        <taxon>Sordariomycetes</taxon>
        <taxon>Hypocreomycetidae</taxon>
        <taxon>Hypocreales</taxon>
        <taxon>Cordycipitaceae</taxon>
        <taxon>Niveomyces</taxon>
    </lineage>
</organism>
<evidence type="ECO:0000313" key="2">
    <source>
        <dbReference type="EMBL" id="OAA56328.1"/>
    </source>
</evidence>
<keyword evidence="1" id="KW-0732">Signal</keyword>
<dbReference type="OrthoDB" id="5420744at2759"/>
<evidence type="ECO:0000313" key="3">
    <source>
        <dbReference type="Proteomes" id="UP000076874"/>
    </source>
</evidence>
<proteinExistence type="predicted"/>
<dbReference type="Proteomes" id="UP000076874">
    <property type="component" value="Unassembled WGS sequence"/>
</dbReference>
<keyword evidence="3" id="KW-1185">Reference proteome</keyword>
<sequence>MPSFKTVFLGLAVAASPAALAAVTPPTIFRTSKGEEVTVTLVTPDDFPNRVNLSDLVFVSPSHGNETASEPAARLSKRDELSCYIPQIAANVEDCNGICAFFNDYNLNVATIPPFDELNFSLGTCTFGVVNRTPCTKAQLYGFFTGYCNNMLGECVINGYDGYFDMESYGLSSALFGEAAAPAYSPLAC</sequence>
<gene>
    <name evidence="2" type="ORF">SPI_07939</name>
</gene>
<evidence type="ECO:0000256" key="1">
    <source>
        <dbReference type="SAM" id="SignalP"/>
    </source>
</evidence>
<protein>
    <submittedName>
        <fullName evidence="2">Uncharacterized protein</fullName>
    </submittedName>
</protein>
<dbReference type="AlphaFoldDB" id="A0A167P5Z9"/>
<feature type="chain" id="PRO_5007890992" evidence="1">
    <location>
        <begin position="22"/>
        <end position="189"/>
    </location>
</feature>
<name>A0A167P5Z9_9HYPO</name>
<reference evidence="2 3" key="1">
    <citation type="journal article" date="2016" name="Genome Biol. Evol.">
        <title>Divergent and convergent evolution of fungal pathogenicity.</title>
        <authorList>
            <person name="Shang Y."/>
            <person name="Xiao G."/>
            <person name="Zheng P."/>
            <person name="Cen K."/>
            <person name="Zhan S."/>
            <person name="Wang C."/>
        </authorList>
    </citation>
    <scope>NUCLEOTIDE SEQUENCE [LARGE SCALE GENOMIC DNA]</scope>
    <source>
        <strain evidence="2 3">RCEF 264</strain>
    </source>
</reference>